<dbReference type="GO" id="GO:0006315">
    <property type="term" value="P:homing of group II introns"/>
    <property type="evidence" value="ECO:0007669"/>
    <property type="project" value="TreeGrafter"/>
</dbReference>
<dbReference type="OrthoDB" id="1928753at2759"/>
<name>A0A9D4U7U6_ADICA</name>
<dbReference type="InterPro" id="IPR024937">
    <property type="entry name" value="Domain_X"/>
</dbReference>
<dbReference type="PANTHER" id="PTHR33642">
    <property type="entry name" value="COX1/OXI3 INTRON 1 PROTEIN-RELATED"/>
    <property type="match status" value="1"/>
</dbReference>
<protein>
    <recommendedName>
        <fullName evidence="2">Domain X domain-containing protein</fullName>
    </recommendedName>
</protein>
<dbReference type="PANTHER" id="PTHR33642:SF4">
    <property type="entry name" value="COX1_OXI3 INTRON 1 PROTEIN-RELATED"/>
    <property type="match status" value="1"/>
</dbReference>
<keyword evidence="4" id="KW-1185">Reference proteome</keyword>
<evidence type="ECO:0000313" key="3">
    <source>
        <dbReference type="EMBL" id="KAI5062159.1"/>
    </source>
</evidence>
<evidence type="ECO:0000256" key="1">
    <source>
        <dbReference type="SAM" id="MobiDB-lite"/>
    </source>
</evidence>
<proteinExistence type="predicted"/>
<comment type="caution">
    <text evidence="3">The sequence shown here is derived from an EMBL/GenBank/DDBJ whole genome shotgun (WGS) entry which is preliminary data.</text>
</comment>
<dbReference type="Proteomes" id="UP000886520">
    <property type="component" value="Chromosome 22"/>
</dbReference>
<feature type="region of interest" description="Disordered" evidence="1">
    <location>
        <begin position="32"/>
        <end position="55"/>
    </location>
</feature>
<evidence type="ECO:0000313" key="4">
    <source>
        <dbReference type="Proteomes" id="UP000886520"/>
    </source>
</evidence>
<dbReference type="EMBL" id="JABFUD020000022">
    <property type="protein sequence ID" value="KAI5062159.1"/>
    <property type="molecule type" value="Genomic_DNA"/>
</dbReference>
<feature type="compositionally biased region" description="Basic and acidic residues" evidence="1">
    <location>
        <begin position="93"/>
        <end position="111"/>
    </location>
</feature>
<dbReference type="GO" id="GO:0003964">
    <property type="term" value="F:RNA-directed DNA polymerase activity"/>
    <property type="evidence" value="ECO:0007669"/>
    <property type="project" value="TreeGrafter"/>
</dbReference>
<sequence length="327" mass="38166">MLACLRLGRRQLHSKCVRLNYARDPAYLGLFEPQQQASPPSPEEQGTLADDEQSTRDDLRIAFCYKFRDWARTTRPEYISRPPSKPRPRRSRPRESASRVAEEDEIDQHVVDDDEDEESYEFEGADDGELDIVDDEDELNALDNEQDNSVDNEDSAAHQSDKFMDDFHVGDADEKGKLKFKPIHIIAPKDEIYQRLNQSGLVSSKRKRPMPVPKLVKKSDAQIVGWYYYCSIELLQFFKICHNLKEVKAIVEYHIRWSAIGTLAKKYKCNPREIVKKYGRDLECEDKKGKKVRLMTRQEIKEVSRGVNKRVEMIHRFRALNILDEMD</sequence>
<organism evidence="3 4">
    <name type="scientific">Adiantum capillus-veneris</name>
    <name type="common">Maidenhair fern</name>
    <dbReference type="NCBI Taxonomy" id="13818"/>
    <lineage>
        <taxon>Eukaryota</taxon>
        <taxon>Viridiplantae</taxon>
        <taxon>Streptophyta</taxon>
        <taxon>Embryophyta</taxon>
        <taxon>Tracheophyta</taxon>
        <taxon>Polypodiopsida</taxon>
        <taxon>Polypodiidae</taxon>
        <taxon>Polypodiales</taxon>
        <taxon>Pteridineae</taxon>
        <taxon>Pteridaceae</taxon>
        <taxon>Vittarioideae</taxon>
        <taxon>Adiantum</taxon>
    </lineage>
</organism>
<gene>
    <name evidence="3" type="ORF">GOP47_0022698</name>
</gene>
<dbReference type="GO" id="GO:0090615">
    <property type="term" value="P:mitochondrial mRNA processing"/>
    <property type="evidence" value="ECO:0007669"/>
    <property type="project" value="TreeGrafter"/>
</dbReference>
<accession>A0A9D4U7U6</accession>
<evidence type="ECO:0000259" key="2">
    <source>
        <dbReference type="Pfam" id="PF01348"/>
    </source>
</evidence>
<feature type="compositionally biased region" description="Acidic residues" evidence="1">
    <location>
        <begin position="112"/>
        <end position="130"/>
    </location>
</feature>
<dbReference type="GO" id="GO:0005739">
    <property type="term" value="C:mitochondrion"/>
    <property type="evidence" value="ECO:0007669"/>
    <property type="project" value="TreeGrafter"/>
</dbReference>
<feature type="domain" description="Domain X" evidence="2">
    <location>
        <begin position="183"/>
        <end position="321"/>
    </location>
</feature>
<reference evidence="3" key="1">
    <citation type="submission" date="2021-01" db="EMBL/GenBank/DDBJ databases">
        <title>Adiantum capillus-veneris genome.</title>
        <authorList>
            <person name="Fang Y."/>
            <person name="Liao Q."/>
        </authorList>
    </citation>
    <scope>NUCLEOTIDE SEQUENCE</scope>
    <source>
        <strain evidence="3">H3</strain>
        <tissue evidence="3">Leaf</tissue>
    </source>
</reference>
<dbReference type="Pfam" id="PF01348">
    <property type="entry name" value="Intron_maturas2"/>
    <property type="match status" value="1"/>
</dbReference>
<feature type="region of interest" description="Disordered" evidence="1">
    <location>
        <begin position="77"/>
        <end position="130"/>
    </location>
</feature>
<dbReference type="AlphaFoldDB" id="A0A9D4U7U6"/>